<protein>
    <recommendedName>
        <fullName evidence="6">HTH tetR-type domain-containing protein</fullName>
    </recommendedName>
</protein>
<evidence type="ECO:0000256" key="4">
    <source>
        <dbReference type="ARBA" id="ARBA00023163"/>
    </source>
</evidence>
<evidence type="ECO:0000256" key="3">
    <source>
        <dbReference type="ARBA" id="ARBA00023125"/>
    </source>
</evidence>
<feature type="DNA-binding region" description="H-T-H motif" evidence="5">
    <location>
        <begin position="18"/>
        <end position="37"/>
    </location>
</feature>
<dbReference type="EMBL" id="LZLC01000017">
    <property type="protein sequence ID" value="OBJ46465.1"/>
    <property type="molecule type" value="Genomic_DNA"/>
</dbReference>
<dbReference type="InterPro" id="IPR001647">
    <property type="entry name" value="HTH_TetR"/>
</dbReference>
<dbReference type="GO" id="GO:0003700">
    <property type="term" value="F:DNA-binding transcription factor activity"/>
    <property type="evidence" value="ECO:0007669"/>
    <property type="project" value="TreeGrafter"/>
</dbReference>
<keyword evidence="3 5" id="KW-0238">DNA-binding</keyword>
<evidence type="ECO:0000313" key="7">
    <source>
        <dbReference type="EMBL" id="OBJ46465.1"/>
    </source>
</evidence>
<dbReference type="Pfam" id="PF17932">
    <property type="entry name" value="TetR_C_24"/>
    <property type="match status" value="1"/>
</dbReference>
<evidence type="ECO:0000256" key="5">
    <source>
        <dbReference type="PROSITE-ProRule" id="PRU00335"/>
    </source>
</evidence>
<dbReference type="PANTHER" id="PTHR30055">
    <property type="entry name" value="HTH-TYPE TRANSCRIPTIONAL REGULATOR RUTR"/>
    <property type="match status" value="1"/>
</dbReference>
<evidence type="ECO:0000256" key="2">
    <source>
        <dbReference type="ARBA" id="ARBA00023015"/>
    </source>
</evidence>
<evidence type="ECO:0000256" key="1">
    <source>
        <dbReference type="ARBA" id="ARBA00022491"/>
    </source>
</evidence>
<dbReference type="Pfam" id="PF00440">
    <property type="entry name" value="TetR_N"/>
    <property type="match status" value="1"/>
</dbReference>
<keyword evidence="1" id="KW-0678">Repressor</keyword>
<dbReference type="SUPFAM" id="SSF46689">
    <property type="entry name" value="Homeodomain-like"/>
    <property type="match status" value="1"/>
</dbReference>
<organism evidence="7 8">
    <name type="scientific">Mycolicibacterium mucogenicum</name>
    <name type="common">Mycobacterium mucogenicum</name>
    <dbReference type="NCBI Taxonomy" id="56689"/>
    <lineage>
        <taxon>Bacteria</taxon>
        <taxon>Bacillati</taxon>
        <taxon>Actinomycetota</taxon>
        <taxon>Actinomycetes</taxon>
        <taxon>Mycobacteriales</taxon>
        <taxon>Mycobacteriaceae</taxon>
        <taxon>Mycolicibacterium</taxon>
    </lineage>
</organism>
<keyword evidence="2" id="KW-0805">Transcription regulation</keyword>
<dbReference type="AlphaFoldDB" id="A0A1A3HEG2"/>
<dbReference type="InterPro" id="IPR036271">
    <property type="entry name" value="Tet_transcr_reg_TetR-rel_C_sf"/>
</dbReference>
<keyword evidence="4" id="KW-0804">Transcription</keyword>
<accession>A0A1A3HEG2</accession>
<dbReference type="PANTHER" id="PTHR30055:SF175">
    <property type="entry name" value="HTH-TYPE TRANSCRIPTIONAL REPRESSOR KSTR2"/>
    <property type="match status" value="1"/>
</dbReference>
<sequence length="185" mass="20939">MVHEAIELFAARGFHATGIADICRRAELKPGALYYHIGSKEDLLWVILRDYTVTALEGAEKIRRSSDDPKRKLNALIEFHVETIASHRLEVLIQMRDADALTGEHAEELQTLRRRVQACWQDVLDEGRRLGQLRNTDKTIVNALLGMLNMVATWYRPDRGESAEATAAEISTMVLRGLSNDLRDT</sequence>
<dbReference type="SUPFAM" id="SSF48498">
    <property type="entry name" value="Tetracyclin repressor-like, C-terminal domain"/>
    <property type="match status" value="1"/>
</dbReference>
<dbReference type="InterPro" id="IPR009057">
    <property type="entry name" value="Homeodomain-like_sf"/>
</dbReference>
<dbReference type="PROSITE" id="PS50977">
    <property type="entry name" value="HTH_TETR_2"/>
    <property type="match status" value="1"/>
</dbReference>
<name>A0A1A3HEG2_MYCMU</name>
<dbReference type="GO" id="GO:0000976">
    <property type="term" value="F:transcription cis-regulatory region binding"/>
    <property type="evidence" value="ECO:0007669"/>
    <property type="project" value="TreeGrafter"/>
</dbReference>
<comment type="caution">
    <text evidence="7">The sequence shown here is derived from an EMBL/GenBank/DDBJ whole genome shotgun (WGS) entry which is preliminary data.</text>
</comment>
<evidence type="ECO:0000259" key="6">
    <source>
        <dbReference type="PROSITE" id="PS50977"/>
    </source>
</evidence>
<feature type="domain" description="HTH tetR-type" evidence="6">
    <location>
        <begin position="1"/>
        <end position="55"/>
    </location>
</feature>
<dbReference type="PRINTS" id="PR00455">
    <property type="entry name" value="HTHTETR"/>
</dbReference>
<gene>
    <name evidence="7" type="ORF">A5630_11560</name>
</gene>
<evidence type="ECO:0000313" key="8">
    <source>
        <dbReference type="Proteomes" id="UP000093898"/>
    </source>
</evidence>
<proteinExistence type="predicted"/>
<dbReference type="InterPro" id="IPR041490">
    <property type="entry name" value="KstR2_TetR_C"/>
</dbReference>
<dbReference type="Proteomes" id="UP000093898">
    <property type="component" value="Unassembled WGS sequence"/>
</dbReference>
<reference evidence="7 8" key="1">
    <citation type="submission" date="2016-06" db="EMBL/GenBank/DDBJ databases">
        <authorList>
            <person name="Kjaerup R.B."/>
            <person name="Dalgaard T.S."/>
            <person name="Juul-Madsen H.R."/>
        </authorList>
    </citation>
    <scope>NUCLEOTIDE SEQUENCE [LARGE SCALE GENOMIC DNA]</scope>
    <source>
        <strain evidence="7 8">1127319.6</strain>
    </source>
</reference>
<dbReference type="InterPro" id="IPR050109">
    <property type="entry name" value="HTH-type_TetR-like_transc_reg"/>
</dbReference>
<dbReference type="Gene3D" id="1.10.10.60">
    <property type="entry name" value="Homeodomain-like"/>
    <property type="match status" value="1"/>
</dbReference>
<dbReference type="Gene3D" id="1.10.357.10">
    <property type="entry name" value="Tetracycline Repressor, domain 2"/>
    <property type="match status" value="1"/>
</dbReference>